<dbReference type="InterPro" id="IPR002347">
    <property type="entry name" value="SDR_fam"/>
</dbReference>
<comment type="similarity">
    <text evidence="1 3">Belongs to the short-chain dehydrogenases/reductases (SDR) family.</text>
</comment>
<protein>
    <submittedName>
        <fullName evidence="5">Putative oxidoreductase</fullName>
        <ecNumber evidence="5">1.-.-.-</ecNumber>
    </submittedName>
</protein>
<sequence length="281" mass="30698">MTIQGKWALITGASSGIGEQFARQLAKQGSHLVLVARSKGKLESLASELRKMYSIKAEVIAMDLAKEGAPSELYQQCRLLKVDIELLVNNAGFATHGLFEQVSGERQHEEVMLNVAAVVDMTHLFLPDMLRKSSGTVINVASTAGFQPLPYMAVYGATKAFVLSFTQALWFENRNRGIKFFALCPGSTDTSFFNVVGAEEASVGKKDTPERVVEVALRALKEGKVYVVPGVQNYLGAQLSRFITRKQSLRLVGSMIRPREGSSSNNKNPGNQSDLAGRTIR</sequence>
<organism evidence="5 6">
    <name type="scientific">Aneurinibacillus soli</name>
    <dbReference type="NCBI Taxonomy" id="1500254"/>
    <lineage>
        <taxon>Bacteria</taxon>
        <taxon>Bacillati</taxon>
        <taxon>Bacillota</taxon>
        <taxon>Bacilli</taxon>
        <taxon>Bacillales</taxon>
        <taxon>Paenibacillaceae</taxon>
        <taxon>Aneurinibacillus group</taxon>
        <taxon>Aneurinibacillus</taxon>
    </lineage>
</organism>
<dbReference type="Pfam" id="PF00106">
    <property type="entry name" value="adh_short"/>
    <property type="match status" value="1"/>
</dbReference>
<dbReference type="AlphaFoldDB" id="A0A0U5C3X1"/>
<dbReference type="PANTHER" id="PTHR43086">
    <property type="entry name" value="VERY-LONG-CHAIN 3-OXOOACYL-COA REDUCTASE"/>
    <property type="match status" value="1"/>
</dbReference>
<evidence type="ECO:0000256" key="4">
    <source>
        <dbReference type="SAM" id="MobiDB-lite"/>
    </source>
</evidence>
<reference evidence="5 6" key="1">
    <citation type="submission" date="2015-12" db="EMBL/GenBank/DDBJ databases">
        <title>Genome sequence of Aneurinibacillus soli.</title>
        <authorList>
            <person name="Lee J.S."/>
            <person name="Lee K.C."/>
            <person name="Kim K.K."/>
            <person name="Lee B.W."/>
        </authorList>
    </citation>
    <scope>NUCLEOTIDE SEQUENCE [LARGE SCALE GENOMIC DNA]</scope>
    <source>
        <strain evidence="5 6">CB4</strain>
    </source>
</reference>
<keyword evidence="2 5" id="KW-0560">Oxidoreductase</keyword>
<accession>A0A0U5C3X1</accession>
<dbReference type="SUPFAM" id="SSF51735">
    <property type="entry name" value="NAD(P)-binding Rossmann-fold domains"/>
    <property type="match status" value="1"/>
</dbReference>
<dbReference type="EC" id="1.-.-.-" evidence="5"/>
<proteinExistence type="inferred from homology"/>
<dbReference type="PRINTS" id="PR00080">
    <property type="entry name" value="SDRFAMILY"/>
</dbReference>
<keyword evidence="6" id="KW-1185">Reference proteome</keyword>
<dbReference type="KEGG" id="asoc:CB4_00421"/>
<evidence type="ECO:0000313" key="6">
    <source>
        <dbReference type="Proteomes" id="UP000217696"/>
    </source>
</evidence>
<evidence type="ECO:0000313" key="5">
    <source>
        <dbReference type="EMBL" id="BAU26307.1"/>
    </source>
</evidence>
<dbReference type="PANTHER" id="PTHR43086:SF3">
    <property type="entry name" value="NADP-DEPENDENT 3-HYDROXY ACID DEHYDROGENASE YDFG"/>
    <property type="match status" value="1"/>
</dbReference>
<gene>
    <name evidence="5" type="ORF">CB4_00421</name>
</gene>
<evidence type="ECO:0000256" key="2">
    <source>
        <dbReference type="ARBA" id="ARBA00023002"/>
    </source>
</evidence>
<dbReference type="Proteomes" id="UP000217696">
    <property type="component" value="Chromosome"/>
</dbReference>
<dbReference type="GO" id="GO:0016491">
    <property type="term" value="F:oxidoreductase activity"/>
    <property type="evidence" value="ECO:0007669"/>
    <property type="project" value="UniProtKB-KW"/>
</dbReference>
<dbReference type="RefSeq" id="WP_096463366.1">
    <property type="nucleotide sequence ID" value="NZ_AP017312.1"/>
</dbReference>
<dbReference type="EMBL" id="AP017312">
    <property type="protein sequence ID" value="BAU26307.1"/>
    <property type="molecule type" value="Genomic_DNA"/>
</dbReference>
<feature type="compositionally biased region" description="Polar residues" evidence="4">
    <location>
        <begin position="261"/>
        <end position="274"/>
    </location>
</feature>
<dbReference type="Gene3D" id="3.40.50.720">
    <property type="entry name" value="NAD(P)-binding Rossmann-like Domain"/>
    <property type="match status" value="1"/>
</dbReference>
<dbReference type="OrthoDB" id="9808814at2"/>
<feature type="region of interest" description="Disordered" evidence="4">
    <location>
        <begin position="257"/>
        <end position="281"/>
    </location>
</feature>
<dbReference type="InterPro" id="IPR036291">
    <property type="entry name" value="NAD(P)-bd_dom_sf"/>
</dbReference>
<evidence type="ECO:0000256" key="1">
    <source>
        <dbReference type="ARBA" id="ARBA00006484"/>
    </source>
</evidence>
<dbReference type="PRINTS" id="PR00081">
    <property type="entry name" value="GDHRDH"/>
</dbReference>
<dbReference type="PIRSF" id="PIRSF000126">
    <property type="entry name" value="11-beta-HSD1"/>
    <property type="match status" value="1"/>
</dbReference>
<name>A0A0U5C3X1_9BACL</name>
<evidence type="ECO:0000256" key="3">
    <source>
        <dbReference type="RuleBase" id="RU000363"/>
    </source>
</evidence>